<dbReference type="Gene3D" id="1.10.357.10">
    <property type="entry name" value="Tetracycline Repressor, domain 2"/>
    <property type="match status" value="1"/>
</dbReference>
<gene>
    <name evidence="4" type="ORF">G1H19_06940</name>
</gene>
<dbReference type="Proteomes" id="UP000470470">
    <property type="component" value="Unassembled WGS sequence"/>
</dbReference>
<feature type="domain" description="HTH tetR-type" evidence="3">
    <location>
        <begin position="14"/>
        <end position="74"/>
    </location>
</feature>
<dbReference type="PANTHER" id="PTHR30055:SF226">
    <property type="entry name" value="HTH-TYPE TRANSCRIPTIONAL REGULATOR PKSA"/>
    <property type="match status" value="1"/>
</dbReference>
<dbReference type="SUPFAM" id="SSF48498">
    <property type="entry name" value="Tetracyclin repressor-like, C-terminal domain"/>
    <property type="match status" value="1"/>
</dbReference>
<evidence type="ECO:0000313" key="4">
    <source>
        <dbReference type="EMBL" id="NEL53737.1"/>
    </source>
</evidence>
<evidence type="ECO:0000256" key="1">
    <source>
        <dbReference type="ARBA" id="ARBA00023125"/>
    </source>
</evidence>
<keyword evidence="5" id="KW-1185">Reference proteome</keyword>
<dbReference type="GO" id="GO:0003700">
    <property type="term" value="F:DNA-binding transcription factor activity"/>
    <property type="evidence" value="ECO:0007669"/>
    <property type="project" value="TreeGrafter"/>
</dbReference>
<dbReference type="PANTHER" id="PTHR30055">
    <property type="entry name" value="HTH-TYPE TRANSCRIPTIONAL REGULATOR RUTR"/>
    <property type="match status" value="1"/>
</dbReference>
<feature type="DNA-binding region" description="H-T-H motif" evidence="2">
    <location>
        <begin position="37"/>
        <end position="56"/>
    </location>
</feature>
<dbReference type="InterPro" id="IPR001647">
    <property type="entry name" value="HTH_TetR"/>
</dbReference>
<dbReference type="EMBL" id="JAAGWK010000009">
    <property type="protein sequence ID" value="NEL53737.1"/>
    <property type="molecule type" value="Genomic_DNA"/>
</dbReference>
<dbReference type="Pfam" id="PF00440">
    <property type="entry name" value="TetR_N"/>
    <property type="match status" value="1"/>
</dbReference>
<evidence type="ECO:0000313" key="5">
    <source>
        <dbReference type="Proteomes" id="UP000470470"/>
    </source>
</evidence>
<protein>
    <submittedName>
        <fullName evidence="4">TetR/AcrR family transcriptional regulator</fullName>
    </submittedName>
</protein>
<comment type="caution">
    <text evidence="4">The sequence shown here is derived from an EMBL/GenBank/DDBJ whole genome shotgun (WGS) entry which is preliminary data.</text>
</comment>
<proteinExistence type="predicted"/>
<reference evidence="4 5" key="1">
    <citation type="submission" date="2020-02" db="EMBL/GenBank/DDBJ databases">
        <title>The whole genome sequence of CPCC 205119.</title>
        <authorList>
            <person name="Jiang Z."/>
        </authorList>
    </citation>
    <scope>NUCLEOTIDE SEQUENCE [LARGE SCALE GENOMIC DNA]</scope>
    <source>
        <strain evidence="4 5">CPCC 205119</strain>
    </source>
</reference>
<dbReference type="PRINTS" id="PR00455">
    <property type="entry name" value="HTHTETR"/>
</dbReference>
<evidence type="ECO:0000256" key="2">
    <source>
        <dbReference type="PROSITE-ProRule" id="PRU00335"/>
    </source>
</evidence>
<dbReference type="SUPFAM" id="SSF46689">
    <property type="entry name" value="Homeodomain-like"/>
    <property type="match status" value="1"/>
</dbReference>
<dbReference type="InterPro" id="IPR036271">
    <property type="entry name" value="Tet_transcr_reg_TetR-rel_C_sf"/>
</dbReference>
<dbReference type="RefSeq" id="WP_152728355.1">
    <property type="nucleotide sequence ID" value="NZ_JAABOZ010000002.1"/>
</dbReference>
<accession>A0A7K3WBN1</accession>
<name>A0A7K3WBN1_9ACTN</name>
<organism evidence="4 5">
    <name type="scientific">Goekera deserti</name>
    <dbReference type="NCBI Taxonomy" id="2497753"/>
    <lineage>
        <taxon>Bacteria</taxon>
        <taxon>Bacillati</taxon>
        <taxon>Actinomycetota</taxon>
        <taxon>Actinomycetes</taxon>
        <taxon>Geodermatophilales</taxon>
        <taxon>Geodermatophilaceae</taxon>
        <taxon>Goekera</taxon>
    </lineage>
</organism>
<evidence type="ECO:0000259" key="3">
    <source>
        <dbReference type="PROSITE" id="PS50977"/>
    </source>
</evidence>
<dbReference type="Gene3D" id="1.10.10.60">
    <property type="entry name" value="Homeodomain-like"/>
    <property type="match status" value="1"/>
</dbReference>
<dbReference type="InterPro" id="IPR050109">
    <property type="entry name" value="HTH-type_TetR-like_transc_reg"/>
</dbReference>
<sequence>MPYRATAGTRRRADERRAALVRAAQTIVAEHGFAGARVTEIAQAAGTSAGSLYSYFSNRDELLAEVFRRAAAHELLVVRAAVSAAGEPAGRRLEALVRTFAGRALHGRQLAWSLLFEPVSTLVDAERLAFRQAYAGLGEDIVTAGIGQGVFRDQYVPLAATALMGAISEALVGRLRPVADESDAPSIEFLVREIGTFCAHALARTPPTTEESPR</sequence>
<dbReference type="GO" id="GO:0000976">
    <property type="term" value="F:transcription cis-regulatory region binding"/>
    <property type="evidence" value="ECO:0007669"/>
    <property type="project" value="TreeGrafter"/>
</dbReference>
<keyword evidence="1 2" id="KW-0238">DNA-binding</keyword>
<dbReference type="AlphaFoldDB" id="A0A7K3WBN1"/>
<dbReference type="InterPro" id="IPR009057">
    <property type="entry name" value="Homeodomain-like_sf"/>
</dbReference>
<dbReference type="PROSITE" id="PS50977">
    <property type="entry name" value="HTH_TETR_2"/>
    <property type="match status" value="1"/>
</dbReference>